<keyword evidence="5" id="KW-0472">Membrane</keyword>
<evidence type="ECO:0000256" key="4">
    <source>
        <dbReference type="ARBA" id="ARBA00022989"/>
    </source>
</evidence>
<feature type="chain" id="PRO_5039905017" evidence="8">
    <location>
        <begin position="19"/>
        <end position="517"/>
    </location>
</feature>
<evidence type="ECO:0000256" key="6">
    <source>
        <dbReference type="ARBA" id="ARBA00023170"/>
    </source>
</evidence>
<dbReference type="GO" id="GO:0005886">
    <property type="term" value="C:plasma membrane"/>
    <property type="evidence" value="ECO:0007669"/>
    <property type="project" value="TreeGrafter"/>
</dbReference>
<dbReference type="PANTHER" id="PTHR24061:SF403">
    <property type="entry name" value="VOMERONASAL 2, RECEPTOR 113-RELATED"/>
    <property type="match status" value="1"/>
</dbReference>
<dbReference type="GeneID" id="113837889"/>
<sequence>MLILGFLLLLLNIPILLASLMHPKCFWKIKQSEDKDGDLKTGCVFFPRTVQWPVDKKYFNQILNIQKPSENYKFAVALAFTMDEVNRNPHLLPNKSLVFDYYEYNCFNVPQLYSHSRNLGQEAGFFPNYYCEENIICILMLTGPNWETSAIFLSLMELWKPQQVIQLTYGQFHPILSDHEKFPYLYQIAPKHTSLVLAMVSVILYFSWNWVGLVISDNDHGSHFLSYLRRELEKNTVCFAFVNMIPINMQLYMSRAELYYNRIKASSTKVVIIYGDSDSTLAVSFQMWESRGLQKIWVITSQWDVTTNKRDFMLDSSHMTLAFTQHHGEISGFKNFVQTMNPLKYTDEYLARLEWMNFKCEVSTSNCKTLRNYSSDVSMEWLVIRTFDMAFNDGLYDIYNAVYALAHALHEIFLQQVENPTKVSGKGHGSSCLKLNALLKKTQFTNPIGHRVNMNQKEELQEEYDLFQIWNSPHGLRFKVNIGKYSPYFPHDQEFHVYEEMIKWTTGNTQVGLTKLN</sequence>
<dbReference type="Pfam" id="PF01094">
    <property type="entry name" value="ANF_receptor"/>
    <property type="match status" value="1"/>
</dbReference>
<proteinExistence type="predicted"/>
<dbReference type="InterPro" id="IPR001828">
    <property type="entry name" value="ANF_lig-bd_rcpt"/>
</dbReference>
<keyword evidence="2" id="KW-0812">Transmembrane</keyword>
<dbReference type="InterPro" id="IPR004073">
    <property type="entry name" value="GPCR_3_vmron_rcpt_2"/>
</dbReference>
<dbReference type="InterPro" id="IPR000337">
    <property type="entry name" value="GPCR_3"/>
</dbReference>
<evidence type="ECO:0000256" key="8">
    <source>
        <dbReference type="SAM" id="SignalP"/>
    </source>
</evidence>
<evidence type="ECO:0000256" key="5">
    <source>
        <dbReference type="ARBA" id="ARBA00023136"/>
    </source>
</evidence>
<dbReference type="CDD" id="cd06365">
    <property type="entry name" value="PBP1_pheromone_receptor"/>
    <property type="match status" value="1"/>
</dbReference>
<dbReference type="GO" id="GO:0004930">
    <property type="term" value="F:G protein-coupled receptor activity"/>
    <property type="evidence" value="ECO:0007669"/>
    <property type="project" value="InterPro"/>
</dbReference>
<keyword evidence="7" id="KW-0325">Glycoprotein</keyword>
<dbReference type="PANTHER" id="PTHR24061">
    <property type="entry name" value="CALCIUM-SENSING RECEPTOR-RELATED"/>
    <property type="match status" value="1"/>
</dbReference>
<dbReference type="RefSeq" id="XP_027289509.2">
    <property type="nucleotide sequence ID" value="XM_027433708.2"/>
</dbReference>
<evidence type="ECO:0000313" key="11">
    <source>
        <dbReference type="RefSeq" id="XP_027289509.2"/>
    </source>
</evidence>
<dbReference type="Proteomes" id="UP001108280">
    <property type="component" value="Unplaced"/>
</dbReference>
<dbReference type="PRINTS" id="PR00248">
    <property type="entry name" value="GPCRMGR"/>
</dbReference>
<dbReference type="KEGG" id="cge:113837889"/>
<keyword evidence="3 8" id="KW-0732">Signal</keyword>
<evidence type="ECO:0000313" key="10">
    <source>
        <dbReference type="Proteomes" id="UP001108280"/>
    </source>
</evidence>
<dbReference type="Gene3D" id="3.40.50.2300">
    <property type="match status" value="2"/>
</dbReference>
<evidence type="ECO:0000256" key="7">
    <source>
        <dbReference type="ARBA" id="ARBA00023180"/>
    </source>
</evidence>
<dbReference type="SUPFAM" id="SSF53822">
    <property type="entry name" value="Periplasmic binding protein-like I"/>
    <property type="match status" value="1"/>
</dbReference>
<organism evidence="10 11">
    <name type="scientific">Cricetulus griseus</name>
    <name type="common">Chinese hamster</name>
    <name type="synonym">Cricetulus barabensis griseus</name>
    <dbReference type="NCBI Taxonomy" id="10029"/>
    <lineage>
        <taxon>Eukaryota</taxon>
        <taxon>Metazoa</taxon>
        <taxon>Chordata</taxon>
        <taxon>Craniata</taxon>
        <taxon>Vertebrata</taxon>
        <taxon>Euteleostomi</taxon>
        <taxon>Mammalia</taxon>
        <taxon>Eutheria</taxon>
        <taxon>Euarchontoglires</taxon>
        <taxon>Glires</taxon>
        <taxon>Rodentia</taxon>
        <taxon>Myomorpha</taxon>
        <taxon>Muroidea</taxon>
        <taxon>Cricetidae</taxon>
        <taxon>Cricetinae</taxon>
        <taxon>Cricetulus</taxon>
    </lineage>
</organism>
<dbReference type="FunFam" id="3.40.50.2300:FF:000024">
    <property type="entry name" value="Vomeronasal 2, receptor 73"/>
    <property type="match status" value="1"/>
</dbReference>
<dbReference type="OrthoDB" id="9612721at2759"/>
<dbReference type="PRINTS" id="PR01535">
    <property type="entry name" value="VOMERONASL2R"/>
</dbReference>
<feature type="signal peptide" evidence="8">
    <location>
        <begin position="1"/>
        <end position="18"/>
    </location>
</feature>
<evidence type="ECO:0000259" key="9">
    <source>
        <dbReference type="Pfam" id="PF01094"/>
    </source>
</evidence>
<protein>
    <submittedName>
        <fullName evidence="11">Vomeronasal type-2 receptor 116-like</fullName>
    </submittedName>
</protein>
<gene>
    <name evidence="11" type="primary">LOC113837889</name>
</gene>
<evidence type="ECO:0000256" key="1">
    <source>
        <dbReference type="ARBA" id="ARBA00004141"/>
    </source>
</evidence>
<keyword evidence="10" id="KW-1185">Reference proteome</keyword>
<evidence type="ECO:0000256" key="2">
    <source>
        <dbReference type="ARBA" id="ARBA00022692"/>
    </source>
</evidence>
<keyword evidence="4" id="KW-1133">Transmembrane helix</keyword>
<accession>A0A9J7GLJ5</accession>
<feature type="domain" description="Receptor ligand binding region" evidence="9">
    <location>
        <begin position="77"/>
        <end position="469"/>
    </location>
</feature>
<keyword evidence="6" id="KW-0675">Receptor</keyword>
<comment type="subcellular location">
    <subcellularLocation>
        <location evidence="1">Membrane</location>
        <topology evidence="1">Multi-pass membrane protein</topology>
    </subcellularLocation>
</comment>
<reference evidence="11" key="1">
    <citation type="submission" date="2025-08" db="UniProtKB">
        <authorList>
            <consortium name="RefSeq"/>
        </authorList>
    </citation>
    <scope>IDENTIFICATION</scope>
    <source>
        <strain evidence="11">17A/GY</strain>
        <tissue evidence="11">Liver</tissue>
    </source>
</reference>
<name>A0A9J7GLJ5_CRIGR</name>
<dbReference type="InterPro" id="IPR000068">
    <property type="entry name" value="GPCR_3_Ca_sens_rcpt-rel"/>
</dbReference>
<dbReference type="AlphaFoldDB" id="A0A9J7GLJ5"/>
<dbReference type="InterPro" id="IPR028082">
    <property type="entry name" value="Peripla_BP_I"/>
</dbReference>
<evidence type="ECO:0000256" key="3">
    <source>
        <dbReference type="ARBA" id="ARBA00022729"/>
    </source>
</evidence>